<sequence length="538" mass="60500">MNNEPPVWLPHLSEKIVSEALGHELCAYAVALEGWRRGLTLNWYTKDAEPFRRMATWHVDAPGKLFSLGSEEKTHYFFRTRGDKVSYEAVRIGADKEQTKAVLAEAGVSVPEGSRFSVDARDEDIINYASSIGFPVVLKPTDGSFGKGVMTNIQDKKELRKALRNVRHSDVLVERFISGEEYRIYVVSQQVAGAIHRIPANVLGDGHNSIEALIDIKNKERQSNPRLVSCPIQIDDEVIGYLHEKGYTLGSIPDEKERIFLREKSNISLGGDPVDVTDDLHPAVKQTAINAIDAVPDLYHGGVDLIIDANKPPENAATIIELNPTAQIGSLLYPMKGYARDIPAAIIDEYFPETKEDGKEKTSLYFGFNRVLEPLQNNSSKRITVSPVQSRNVYAKKYTVSGEVQGVHYHRELRDRALATQLHGFINNLDNGNIEVVVAGMDQNPVDTFHDILLQATDDVHVTGVYAEDWLHPVKIGFDIQADPNKITGEISKIKQEKADMKKEKDKAERKYIQYQQSRSWKLTLPLRKALNYMKRRS</sequence>
<comment type="similarity">
    <text evidence="5">Belongs to the acylphosphatase family.</text>
</comment>
<evidence type="ECO:0000259" key="7">
    <source>
        <dbReference type="PROSITE" id="PS50975"/>
    </source>
</evidence>
<feature type="domain" description="ATP-grasp" evidence="7">
    <location>
        <begin position="100"/>
        <end position="351"/>
    </location>
</feature>
<dbReference type="GO" id="GO:0005524">
    <property type="term" value="F:ATP binding"/>
    <property type="evidence" value="ECO:0007669"/>
    <property type="project" value="UniProtKB-UniRule"/>
</dbReference>
<name>A0A7T6Z6Y1_9BACI</name>
<keyword evidence="10" id="KW-1185">Reference proteome</keyword>
<dbReference type="GO" id="GO:0018169">
    <property type="term" value="F:ribosomal S6-glutamic acid ligase activity"/>
    <property type="evidence" value="ECO:0007669"/>
    <property type="project" value="TreeGrafter"/>
</dbReference>
<dbReference type="InterPro" id="IPR013651">
    <property type="entry name" value="ATP-grasp_RimK-type"/>
</dbReference>
<dbReference type="SUPFAM" id="SSF54975">
    <property type="entry name" value="Acylphosphatase/BLUF domain-like"/>
    <property type="match status" value="1"/>
</dbReference>
<dbReference type="Gene3D" id="3.30.70.100">
    <property type="match status" value="1"/>
</dbReference>
<dbReference type="Pfam" id="PF00708">
    <property type="entry name" value="Acylphosphatase"/>
    <property type="match status" value="1"/>
</dbReference>
<dbReference type="GO" id="GO:0009432">
    <property type="term" value="P:SOS response"/>
    <property type="evidence" value="ECO:0007669"/>
    <property type="project" value="TreeGrafter"/>
</dbReference>
<evidence type="ECO:0000256" key="1">
    <source>
        <dbReference type="ARBA" id="ARBA00015991"/>
    </source>
</evidence>
<evidence type="ECO:0000256" key="2">
    <source>
        <dbReference type="ARBA" id="ARBA00032904"/>
    </source>
</evidence>
<dbReference type="Proteomes" id="UP000595823">
    <property type="component" value="Chromosome"/>
</dbReference>
<evidence type="ECO:0000313" key="9">
    <source>
        <dbReference type="EMBL" id="QQK78120.1"/>
    </source>
</evidence>
<evidence type="ECO:0000256" key="4">
    <source>
        <dbReference type="PROSITE-ProRule" id="PRU00520"/>
    </source>
</evidence>
<feature type="coiled-coil region" evidence="6">
    <location>
        <begin position="491"/>
        <end position="518"/>
    </location>
</feature>
<keyword evidence="3" id="KW-0067">ATP-binding</keyword>
<protein>
    <recommendedName>
        <fullName evidence="1">Acylphosphatase</fullName>
    </recommendedName>
    <alternativeName>
        <fullName evidence="2">Acylphosphate phosphohydrolase</fullName>
    </alternativeName>
</protein>
<dbReference type="GO" id="GO:0005737">
    <property type="term" value="C:cytoplasm"/>
    <property type="evidence" value="ECO:0007669"/>
    <property type="project" value="TreeGrafter"/>
</dbReference>
<dbReference type="RefSeq" id="WP_200128785.1">
    <property type="nucleotide sequence ID" value="NZ_CP054705.1"/>
</dbReference>
<dbReference type="PROSITE" id="PS50975">
    <property type="entry name" value="ATP_GRASP"/>
    <property type="match status" value="1"/>
</dbReference>
<evidence type="ECO:0000259" key="8">
    <source>
        <dbReference type="PROSITE" id="PS51160"/>
    </source>
</evidence>
<evidence type="ECO:0000256" key="5">
    <source>
        <dbReference type="RuleBase" id="RU004168"/>
    </source>
</evidence>
<keyword evidence="6" id="KW-0175">Coiled coil</keyword>
<dbReference type="PANTHER" id="PTHR21621">
    <property type="entry name" value="RIBOSOMAL PROTEIN S6 MODIFICATION PROTEIN"/>
    <property type="match status" value="1"/>
</dbReference>
<keyword evidence="3" id="KW-0547">Nucleotide-binding</keyword>
<dbReference type="PROSITE" id="PS51160">
    <property type="entry name" value="ACYLPHOSPHATASE_3"/>
    <property type="match status" value="1"/>
</dbReference>
<reference evidence="9 10" key="1">
    <citation type="submission" date="2020-06" db="EMBL/GenBank/DDBJ databases">
        <title>Genomic analysis of Salicibibacter sp. NKC5-3.</title>
        <authorList>
            <person name="Oh Y.J."/>
        </authorList>
    </citation>
    <scope>NUCLEOTIDE SEQUENCE [LARGE SCALE GENOMIC DNA]</scope>
    <source>
        <strain evidence="9 10">NKC5-3</strain>
    </source>
</reference>
<dbReference type="Pfam" id="PF08443">
    <property type="entry name" value="RimK"/>
    <property type="match status" value="1"/>
</dbReference>
<dbReference type="KEGG" id="scia:HUG15_00185"/>
<dbReference type="GO" id="GO:0046872">
    <property type="term" value="F:metal ion binding"/>
    <property type="evidence" value="ECO:0007669"/>
    <property type="project" value="InterPro"/>
</dbReference>
<evidence type="ECO:0000313" key="10">
    <source>
        <dbReference type="Proteomes" id="UP000595823"/>
    </source>
</evidence>
<gene>
    <name evidence="9" type="ORF">HUG15_00185</name>
</gene>
<dbReference type="AlphaFoldDB" id="A0A7T6Z6Y1"/>
<dbReference type="InterPro" id="IPR036046">
    <property type="entry name" value="Acylphosphatase-like_dom_sf"/>
</dbReference>
<evidence type="ECO:0000256" key="6">
    <source>
        <dbReference type="SAM" id="Coils"/>
    </source>
</evidence>
<proteinExistence type="inferred from homology"/>
<dbReference type="InterPro" id="IPR001792">
    <property type="entry name" value="Acylphosphatase-like_dom"/>
</dbReference>
<dbReference type="Gene3D" id="3.30.470.20">
    <property type="entry name" value="ATP-grasp fold, B domain"/>
    <property type="match status" value="2"/>
</dbReference>
<accession>A0A7T6Z6Y1</accession>
<dbReference type="EMBL" id="CP054705">
    <property type="protein sequence ID" value="QQK78120.1"/>
    <property type="molecule type" value="Genomic_DNA"/>
</dbReference>
<evidence type="ECO:0000256" key="3">
    <source>
        <dbReference type="PROSITE-ProRule" id="PRU00409"/>
    </source>
</evidence>
<dbReference type="SUPFAM" id="SSF56059">
    <property type="entry name" value="Glutathione synthetase ATP-binding domain-like"/>
    <property type="match status" value="1"/>
</dbReference>
<organism evidence="9 10">
    <name type="scientific">Salicibibacter cibarius</name>
    <dbReference type="NCBI Taxonomy" id="2743000"/>
    <lineage>
        <taxon>Bacteria</taxon>
        <taxon>Bacillati</taxon>
        <taxon>Bacillota</taxon>
        <taxon>Bacilli</taxon>
        <taxon>Bacillales</taxon>
        <taxon>Bacillaceae</taxon>
        <taxon>Salicibibacter</taxon>
    </lineage>
</organism>
<comment type="caution">
    <text evidence="4">Lacks conserved residue(s) required for the propagation of feature annotation.</text>
</comment>
<dbReference type="PANTHER" id="PTHR21621:SF0">
    <property type="entry name" value="BETA-CITRYLGLUTAMATE SYNTHASE B-RELATED"/>
    <property type="match status" value="1"/>
</dbReference>
<feature type="domain" description="Acylphosphatase-like" evidence="8">
    <location>
        <begin position="395"/>
        <end position="482"/>
    </location>
</feature>
<dbReference type="InterPro" id="IPR011761">
    <property type="entry name" value="ATP-grasp"/>
</dbReference>